<dbReference type="GO" id="GO:0140098">
    <property type="term" value="F:catalytic activity, acting on RNA"/>
    <property type="evidence" value="ECO:0007669"/>
    <property type="project" value="UniProtKB-ARBA"/>
</dbReference>
<dbReference type="InterPro" id="IPR020103">
    <property type="entry name" value="PsdUridine_synth_cat_dom_sf"/>
</dbReference>
<dbReference type="CDD" id="cd02869">
    <property type="entry name" value="PseudoU_synth_RluA_like"/>
    <property type="match status" value="1"/>
</dbReference>
<accession>A0A9D2BYU0</accession>
<dbReference type="Gene3D" id="3.10.290.10">
    <property type="entry name" value="RNA-binding S4 domain"/>
    <property type="match status" value="1"/>
</dbReference>
<dbReference type="Proteomes" id="UP000823868">
    <property type="component" value="Unassembled WGS sequence"/>
</dbReference>
<dbReference type="InterPro" id="IPR006145">
    <property type="entry name" value="PsdUridine_synth_RsuA/RluA"/>
</dbReference>
<reference evidence="8" key="1">
    <citation type="journal article" date="2021" name="PeerJ">
        <title>Extensive microbial diversity within the chicken gut microbiome revealed by metagenomics and culture.</title>
        <authorList>
            <person name="Gilroy R."/>
            <person name="Ravi A."/>
            <person name="Getino M."/>
            <person name="Pursley I."/>
            <person name="Horton D.L."/>
            <person name="Alikhan N.F."/>
            <person name="Baker D."/>
            <person name="Gharbi K."/>
            <person name="Hall N."/>
            <person name="Watson M."/>
            <person name="Adriaenssens E.M."/>
            <person name="Foster-Nyarko E."/>
            <person name="Jarju S."/>
            <person name="Secka A."/>
            <person name="Antonio M."/>
            <person name="Oren A."/>
            <person name="Chaudhuri R.R."/>
            <person name="La Ragione R."/>
            <person name="Hildebrand F."/>
            <person name="Pallen M.J."/>
        </authorList>
    </citation>
    <scope>NUCLEOTIDE SEQUENCE</scope>
    <source>
        <strain evidence="8">ChiBcec16_6824</strain>
    </source>
</reference>
<comment type="catalytic activity">
    <reaction evidence="1 6">
        <text>a uridine in RNA = a pseudouridine in RNA</text>
        <dbReference type="Rhea" id="RHEA:48348"/>
        <dbReference type="Rhea" id="RHEA-COMP:12068"/>
        <dbReference type="Rhea" id="RHEA-COMP:12069"/>
        <dbReference type="ChEBI" id="CHEBI:65314"/>
        <dbReference type="ChEBI" id="CHEBI:65315"/>
    </reaction>
</comment>
<dbReference type="SUPFAM" id="SSF55174">
    <property type="entry name" value="Alpha-L RNA-binding motif"/>
    <property type="match status" value="1"/>
</dbReference>
<dbReference type="InterPro" id="IPR036986">
    <property type="entry name" value="S4_RNA-bd_sf"/>
</dbReference>
<evidence type="ECO:0000313" key="9">
    <source>
        <dbReference type="Proteomes" id="UP000823868"/>
    </source>
</evidence>
<evidence type="ECO:0000259" key="7">
    <source>
        <dbReference type="Pfam" id="PF00849"/>
    </source>
</evidence>
<organism evidence="8 9">
    <name type="scientific">Candidatus Flavonifractor merdigallinarum</name>
    <dbReference type="NCBI Taxonomy" id="2838589"/>
    <lineage>
        <taxon>Bacteria</taxon>
        <taxon>Bacillati</taxon>
        <taxon>Bacillota</taxon>
        <taxon>Clostridia</taxon>
        <taxon>Eubacteriales</taxon>
        <taxon>Oscillospiraceae</taxon>
        <taxon>Flavonifractor</taxon>
    </lineage>
</organism>
<dbReference type="CDD" id="cd00165">
    <property type="entry name" value="S4"/>
    <property type="match status" value="1"/>
</dbReference>
<evidence type="ECO:0000256" key="3">
    <source>
        <dbReference type="ARBA" id="ARBA00023235"/>
    </source>
</evidence>
<dbReference type="InterPro" id="IPR006224">
    <property type="entry name" value="PsdUridine_synth_RluA-like_CS"/>
</dbReference>
<dbReference type="PANTHER" id="PTHR21600">
    <property type="entry name" value="MITOCHONDRIAL RNA PSEUDOURIDINE SYNTHASE"/>
    <property type="match status" value="1"/>
</dbReference>
<dbReference type="InterPro" id="IPR006225">
    <property type="entry name" value="PsdUridine_synth_RluC/D"/>
</dbReference>
<evidence type="ECO:0000256" key="6">
    <source>
        <dbReference type="RuleBase" id="RU362028"/>
    </source>
</evidence>
<name>A0A9D2BYU0_9FIRM</name>
<dbReference type="PROSITE" id="PS01129">
    <property type="entry name" value="PSI_RLU"/>
    <property type="match status" value="1"/>
</dbReference>
<keyword evidence="5" id="KW-0694">RNA-binding</keyword>
<feature type="domain" description="Pseudouridine synthase RsuA/RluA-like" evidence="7">
    <location>
        <begin position="88"/>
        <end position="239"/>
    </location>
</feature>
<sequence length="301" mass="34473">MEREHRRPHWIWTAEQDNTLLPFLLSHVTGKSRNNIKSMLARGQVAVDGRTVTRFDTPVPVGSKVRVAAHQEEPKIALPFPILYEDEDLLVIDKPAGLLTIANEKERFRTAYRILTDYVREKNKFARIFVVHRLDRDTSGVVLFAKNEETKRAFQEDWDQRVLRRGYRAVVEGIPQPPEGLVRSWLRETRTHLVYSGEKGKDAKEAITAYRTLAAGGGYALLEVDLETGRKNQIRVHMSDLGHPIAGDKQYGAKTRPLGRLCLHAHRLELIDPRSGEKRIFAAREPAAFRRLCRESTKPNK</sequence>
<evidence type="ECO:0000256" key="2">
    <source>
        <dbReference type="ARBA" id="ARBA00010876"/>
    </source>
</evidence>
<dbReference type="PROSITE" id="PS50889">
    <property type="entry name" value="S4"/>
    <property type="match status" value="1"/>
</dbReference>
<feature type="active site" evidence="4">
    <location>
        <position position="135"/>
    </location>
</feature>
<dbReference type="SUPFAM" id="SSF55120">
    <property type="entry name" value="Pseudouridine synthase"/>
    <property type="match status" value="1"/>
</dbReference>
<keyword evidence="3 6" id="KW-0413">Isomerase</keyword>
<protein>
    <recommendedName>
        <fullName evidence="6">Pseudouridine synthase</fullName>
        <ecNumber evidence="6">5.4.99.-</ecNumber>
    </recommendedName>
</protein>
<dbReference type="GO" id="GO:0003723">
    <property type="term" value="F:RNA binding"/>
    <property type="evidence" value="ECO:0007669"/>
    <property type="project" value="UniProtKB-KW"/>
</dbReference>
<dbReference type="EMBL" id="DXDX01000214">
    <property type="protein sequence ID" value="HIY22561.1"/>
    <property type="molecule type" value="Genomic_DNA"/>
</dbReference>
<dbReference type="NCBIfam" id="TIGR00005">
    <property type="entry name" value="rluA_subfam"/>
    <property type="match status" value="1"/>
</dbReference>
<dbReference type="Pfam" id="PF00849">
    <property type="entry name" value="PseudoU_synth_2"/>
    <property type="match status" value="1"/>
</dbReference>
<evidence type="ECO:0000256" key="5">
    <source>
        <dbReference type="PROSITE-ProRule" id="PRU00182"/>
    </source>
</evidence>
<dbReference type="GO" id="GO:0000455">
    <property type="term" value="P:enzyme-directed rRNA pseudouridine synthesis"/>
    <property type="evidence" value="ECO:0007669"/>
    <property type="project" value="TreeGrafter"/>
</dbReference>
<dbReference type="PANTHER" id="PTHR21600:SF44">
    <property type="entry name" value="RIBOSOMAL LARGE SUBUNIT PSEUDOURIDINE SYNTHASE D"/>
    <property type="match status" value="1"/>
</dbReference>
<dbReference type="AlphaFoldDB" id="A0A9D2BYU0"/>
<evidence type="ECO:0000256" key="1">
    <source>
        <dbReference type="ARBA" id="ARBA00000073"/>
    </source>
</evidence>
<gene>
    <name evidence="8" type="ORF">H9841_11765</name>
</gene>
<comment type="similarity">
    <text evidence="2 6">Belongs to the pseudouridine synthase RluA family.</text>
</comment>
<dbReference type="EC" id="5.4.99.-" evidence="6"/>
<dbReference type="InterPro" id="IPR050188">
    <property type="entry name" value="RluA_PseudoU_synthase"/>
</dbReference>
<proteinExistence type="inferred from homology"/>
<comment type="function">
    <text evidence="6">Responsible for synthesis of pseudouridine from uracil.</text>
</comment>
<dbReference type="GO" id="GO:0009982">
    <property type="term" value="F:pseudouridine synthase activity"/>
    <property type="evidence" value="ECO:0007669"/>
    <property type="project" value="InterPro"/>
</dbReference>
<dbReference type="Gene3D" id="3.30.2350.10">
    <property type="entry name" value="Pseudouridine synthase"/>
    <property type="match status" value="1"/>
</dbReference>
<reference evidence="8" key="2">
    <citation type="submission" date="2021-04" db="EMBL/GenBank/DDBJ databases">
        <authorList>
            <person name="Gilroy R."/>
        </authorList>
    </citation>
    <scope>NUCLEOTIDE SEQUENCE</scope>
    <source>
        <strain evidence="8">ChiBcec16_6824</strain>
    </source>
</reference>
<evidence type="ECO:0000256" key="4">
    <source>
        <dbReference type="PIRSR" id="PIRSR606225-1"/>
    </source>
</evidence>
<evidence type="ECO:0000313" key="8">
    <source>
        <dbReference type="EMBL" id="HIY22561.1"/>
    </source>
</evidence>
<comment type="caution">
    <text evidence="8">The sequence shown here is derived from an EMBL/GenBank/DDBJ whole genome shotgun (WGS) entry which is preliminary data.</text>
</comment>